<dbReference type="Proteomes" id="UP000282454">
    <property type="component" value="Unassembled WGS sequence"/>
</dbReference>
<sequence length="225" mass="23867">MAENLGNVLPVYVVADESASMAGVVGELNAGLAELHRALLREPMAAAKVRFTILGFSDDVRTRLSLADLRTEATLPVLGTRSTTNYGAAFEALSRQIPTDVAALKEQGHAVYRPAVFFLTDGQPTDEPEWRAAYDRLVDKETTPAAPNIIACGIGGARARTILDVATRPEFAFVATPGVELGLAIAEFSVALTKSIVASARAVAADKTELVVERPNSFVMAVDVV</sequence>
<organism evidence="2 3">
    <name type="scientific">Actinokineospora cianjurensis</name>
    <dbReference type="NCBI Taxonomy" id="585224"/>
    <lineage>
        <taxon>Bacteria</taxon>
        <taxon>Bacillati</taxon>
        <taxon>Actinomycetota</taxon>
        <taxon>Actinomycetes</taxon>
        <taxon>Pseudonocardiales</taxon>
        <taxon>Pseudonocardiaceae</taxon>
        <taxon>Actinokineospora</taxon>
    </lineage>
</organism>
<dbReference type="RefSeq" id="WP_121391932.1">
    <property type="nucleotide sequence ID" value="NZ_RCDD01000002.1"/>
</dbReference>
<keyword evidence="3" id="KW-1185">Reference proteome</keyword>
<proteinExistence type="predicted"/>
<protein>
    <submittedName>
        <fullName evidence="2">Uncharacterized protein YegL</fullName>
    </submittedName>
</protein>
<gene>
    <name evidence="2" type="ORF">CLV68_3527</name>
</gene>
<evidence type="ECO:0000259" key="1">
    <source>
        <dbReference type="Pfam" id="PF00092"/>
    </source>
</evidence>
<reference evidence="2 3" key="1">
    <citation type="submission" date="2018-10" db="EMBL/GenBank/DDBJ databases">
        <title>Genomic Encyclopedia of Archaeal and Bacterial Type Strains, Phase II (KMG-II): from individual species to whole genera.</title>
        <authorList>
            <person name="Goeker M."/>
        </authorList>
    </citation>
    <scope>NUCLEOTIDE SEQUENCE [LARGE SCALE GENOMIC DNA]</scope>
    <source>
        <strain evidence="2 3">DSM 45657</strain>
    </source>
</reference>
<accession>A0A421B3Z1</accession>
<comment type="caution">
    <text evidence="2">The sequence shown here is derived from an EMBL/GenBank/DDBJ whole genome shotgun (WGS) entry which is preliminary data.</text>
</comment>
<dbReference type="InterPro" id="IPR002035">
    <property type="entry name" value="VWF_A"/>
</dbReference>
<dbReference type="SUPFAM" id="SSF53300">
    <property type="entry name" value="vWA-like"/>
    <property type="match status" value="1"/>
</dbReference>
<dbReference type="AlphaFoldDB" id="A0A421B3Z1"/>
<dbReference type="EMBL" id="RCDD01000002">
    <property type="protein sequence ID" value="RLK59045.1"/>
    <property type="molecule type" value="Genomic_DNA"/>
</dbReference>
<evidence type="ECO:0000313" key="2">
    <source>
        <dbReference type="EMBL" id="RLK59045.1"/>
    </source>
</evidence>
<feature type="domain" description="VWFA" evidence="1">
    <location>
        <begin position="11"/>
        <end position="174"/>
    </location>
</feature>
<dbReference type="OrthoDB" id="9806395at2"/>
<dbReference type="InterPro" id="IPR036465">
    <property type="entry name" value="vWFA_dom_sf"/>
</dbReference>
<dbReference type="Pfam" id="PF00092">
    <property type="entry name" value="VWA"/>
    <property type="match status" value="1"/>
</dbReference>
<evidence type="ECO:0000313" key="3">
    <source>
        <dbReference type="Proteomes" id="UP000282454"/>
    </source>
</evidence>
<dbReference type="Gene3D" id="3.40.50.410">
    <property type="entry name" value="von Willebrand factor, type A domain"/>
    <property type="match status" value="1"/>
</dbReference>
<name>A0A421B3Z1_9PSEU</name>